<dbReference type="InterPro" id="IPR006204">
    <property type="entry name" value="GHMP_kinase_N_dom"/>
</dbReference>
<protein>
    <recommendedName>
        <fullName evidence="14">Galactokinase</fullName>
    </recommendedName>
</protein>
<dbReference type="STRING" id="543379.A0A232F4K3"/>
<keyword evidence="7" id="KW-0460">Magnesium</keyword>
<keyword evidence="4" id="KW-0547">Nucleotide-binding</keyword>
<feature type="domain" description="GHMP kinase C-terminal" evidence="10">
    <location>
        <begin position="320"/>
        <end position="400"/>
    </location>
</feature>
<dbReference type="FunFam" id="3.30.70.890:FF:000001">
    <property type="entry name" value="Galactokinase"/>
    <property type="match status" value="1"/>
</dbReference>
<dbReference type="AlphaFoldDB" id="A0A232F4K3"/>
<dbReference type="InterPro" id="IPR014721">
    <property type="entry name" value="Ribsml_uS5_D2-typ_fold_subgr"/>
</dbReference>
<evidence type="ECO:0008006" key="14">
    <source>
        <dbReference type="Google" id="ProtNLM"/>
    </source>
</evidence>
<dbReference type="GO" id="GO:0005524">
    <property type="term" value="F:ATP binding"/>
    <property type="evidence" value="ECO:0007669"/>
    <property type="project" value="UniProtKB-KW"/>
</dbReference>
<dbReference type="Pfam" id="PF10509">
    <property type="entry name" value="GalKase_gal_bdg"/>
    <property type="match status" value="1"/>
</dbReference>
<name>A0A232F4K3_9HYME</name>
<evidence type="ECO:0000256" key="7">
    <source>
        <dbReference type="ARBA" id="ARBA00022842"/>
    </source>
</evidence>
<dbReference type="PRINTS" id="PR00473">
    <property type="entry name" value="GALCTOKINASE"/>
</dbReference>
<evidence type="ECO:0000259" key="11">
    <source>
        <dbReference type="Pfam" id="PF10509"/>
    </source>
</evidence>
<dbReference type="InterPro" id="IPR000705">
    <property type="entry name" value="Galactokinase"/>
</dbReference>
<dbReference type="PIRSF" id="PIRSF000530">
    <property type="entry name" value="Galactokinase"/>
    <property type="match status" value="1"/>
</dbReference>
<dbReference type="EMBL" id="NNAY01001063">
    <property type="protein sequence ID" value="OXU25277.1"/>
    <property type="molecule type" value="Genomic_DNA"/>
</dbReference>
<dbReference type="SUPFAM" id="SSF54211">
    <property type="entry name" value="Ribosomal protein S5 domain 2-like"/>
    <property type="match status" value="1"/>
</dbReference>
<evidence type="ECO:0000313" key="12">
    <source>
        <dbReference type="EMBL" id="OXU25277.1"/>
    </source>
</evidence>
<dbReference type="InterPro" id="IPR019741">
    <property type="entry name" value="Galactokinase_CS"/>
</dbReference>
<dbReference type="InterPro" id="IPR006206">
    <property type="entry name" value="Mevalonate/galactokinase"/>
</dbReference>
<dbReference type="PANTHER" id="PTHR10457:SF7">
    <property type="entry name" value="GALACTOKINASE-RELATED"/>
    <property type="match status" value="1"/>
</dbReference>
<dbReference type="GO" id="GO:0004335">
    <property type="term" value="F:galactokinase activity"/>
    <property type="evidence" value="ECO:0007669"/>
    <property type="project" value="InterPro"/>
</dbReference>
<comment type="similarity">
    <text evidence="1">Belongs to the GHMP kinase family. GalK subfamily.</text>
</comment>
<dbReference type="GO" id="GO:0006012">
    <property type="term" value="P:galactose metabolic process"/>
    <property type="evidence" value="ECO:0007669"/>
    <property type="project" value="InterPro"/>
</dbReference>
<dbReference type="FunFam" id="3.30.230.10:FF:000040">
    <property type="entry name" value="Galactokinase 1"/>
    <property type="match status" value="1"/>
</dbReference>
<feature type="domain" description="Galactokinase N-terminal" evidence="11">
    <location>
        <begin position="18"/>
        <end position="55"/>
    </location>
</feature>
<accession>A0A232F4K3</accession>
<dbReference type="Gene3D" id="3.30.230.10">
    <property type="match status" value="1"/>
</dbReference>
<dbReference type="PANTHER" id="PTHR10457">
    <property type="entry name" value="MEVALONATE KINASE/GALACTOKINASE"/>
    <property type="match status" value="1"/>
</dbReference>
<keyword evidence="13" id="KW-1185">Reference proteome</keyword>
<keyword evidence="8" id="KW-0119">Carbohydrate metabolism</keyword>
<dbReference type="GO" id="GO:0005829">
    <property type="term" value="C:cytosol"/>
    <property type="evidence" value="ECO:0007669"/>
    <property type="project" value="TreeGrafter"/>
</dbReference>
<dbReference type="InterPro" id="IPR013750">
    <property type="entry name" value="GHMP_kinase_C_dom"/>
</dbReference>
<evidence type="ECO:0000256" key="4">
    <source>
        <dbReference type="ARBA" id="ARBA00022741"/>
    </source>
</evidence>
<keyword evidence="6" id="KW-0067">ATP-binding</keyword>
<comment type="caution">
    <text evidence="12">The sequence shown here is derived from an EMBL/GenBank/DDBJ whole genome shotgun (WGS) entry which is preliminary data.</text>
</comment>
<evidence type="ECO:0000256" key="5">
    <source>
        <dbReference type="ARBA" id="ARBA00022777"/>
    </source>
</evidence>
<dbReference type="Pfam" id="PF00288">
    <property type="entry name" value="GHMP_kinases_N"/>
    <property type="match status" value="1"/>
</dbReference>
<evidence type="ECO:0000259" key="10">
    <source>
        <dbReference type="Pfam" id="PF08544"/>
    </source>
</evidence>
<gene>
    <name evidence="12" type="ORF">TSAR_010872</name>
</gene>
<evidence type="ECO:0000256" key="2">
    <source>
        <dbReference type="ARBA" id="ARBA00022679"/>
    </source>
</evidence>
<evidence type="ECO:0000256" key="1">
    <source>
        <dbReference type="ARBA" id="ARBA00006566"/>
    </source>
</evidence>
<reference evidence="12 13" key="1">
    <citation type="journal article" date="2017" name="Curr. Biol.">
        <title>The Evolution of Venom by Co-option of Single-Copy Genes.</title>
        <authorList>
            <person name="Martinson E.O."/>
            <person name="Mrinalini"/>
            <person name="Kelkar Y.D."/>
            <person name="Chang C.H."/>
            <person name="Werren J.H."/>
        </authorList>
    </citation>
    <scope>NUCLEOTIDE SEQUENCE [LARGE SCALE GENOMIC DNA]</scope>
    <source>
        <strain evidence="12 13">Alberta</strain>
        <tissue evidence="12">Whole body</tissue>
    </source>
</reference>
<dbReference type="PRINTS" id="PR00959">
    <property type="entry name" value="MEVGALKINASE"/>
</dbReference>
<dbReference type="SUPFAM" id="SSF55060">
    <property type="entry name" value="GHMP Kinase, C-terminal domain"/>
    <property type="match status" value="1"/>
</dbReference>
<dbReference type="InterPro" id="IPR006203">
    <property type="entry name" value="GHMP_knse_ATP-bd_CS"/>
</dbReference>
<dbReference type="NCBIfam" id="TIGR00131">
    <property type="entry name" value="gal_kin"/>
    <property type="match status" value="1"/>
</dbReference>
<keyword evidence="5" id="KW-0418">Kinase</keyword>
<evidence type="ECO:0000256" key="3">
    <source>
        <dbReference type="ARBA" id="ARBA00022723"/>
    </source>
</evidence>
<dbReference type="InterPro" id="IPR036554">
    <property type="entry name" value="GHMP_kinase_C_sf"/>
</dbReference>
<dbReference type="PROSITE" id="PS00106">
    <property type="entry name" value="GALACTOKINASE"/>
    <property type="match status" value="1"/>
</dbReference>
<dbReference type="Proteomes" id="UP000215335">
    <property type="component" value="Unassembled WGS sequence"/>
</dbReference>
<evidence type="ECO:0000313" key="13">
    <source>
        <dbReference type="Proteomes" id="UP000215335"/>
    </source>
</evidence>
<feature type="domain" description="GHMP kinase N-terminal" evidence="9">
    <location>
        <begin position="120"/>
        <end position="206"/>
    </location>
</feature>
<dbReference type="InterPro" id="IPR019539">
    <property type="entry name" value="GalKase_N"/>
</dbReference>
<evidence type="ECO:0000256" key="6">
    <source>
        <dbReference type="ARBA" id="ARBA00022840"/>
    </source>
</evidence>
<dbReference type="Pfam" id="PF08544">
    <property type="entry name" value="GHMP_kinases_C"/>
    <property type="match status" value="1"/>
</dbReference>
<dbReference type="GO" id="GO:0046872">
    <property type="term" value="F:metal ion binding"/>
    <property type="evidence" value="ECO:0007669"/>
    <property type="project" value="UniProtKB-KW"/>
</dbReference>
<dbReference type="Gene3D" id="3.30.70.890">
    <property type="entry name" value="GHMP kinase, C-terminal domain"/>
    <property type="match status" value="1"/>
</dbReference>
<keyword evidence="3" id="KW-0479">Metal-binding</keyword>
<dbReference type="OrthoDB" id="275179at2759"/>
<keyword evidence="2" id="KW-0808">Transferase</keyword>
<proteinExistence type="inferred from homology"/>
<evidence type="ECO:0000256" key="8">
    <source>
        <dbReference type="ARBA" id="ARBA00023277"/>
    </source>
</evidence>
<sequence>MATIYPEVSEVKEKALQSFSKEFGVNADICVCAPGRVNLIGEHTDYNEGFVLPMCFQDLILKFDIECGALPMVTMIVGKKNNSTTCKIFSLSTSIGGQSVAEFNCVDREAMKPGEPKWANYVKGCIANFPHSTPGFNAVVTSTVPVGSGLSSSAALEVATYTFLEAMTGQVSSKPEDKALACQRAEHEFAGVPCGIMDQFISAMGQEGNALLLDCRDLTTKQIPMQKLDDCVFLITNSNAPHKLSSSAYCERRDCCIEASKLLGKKSLREANVNDLEADFLLHKFCSFSSVVLKSKAANEVTIKRVRHVITEIQRTLEAAASLEKNDFVRFGQLMNESHNSLRDDYEVSSKELDSLVTIARGVDGVLGSRLTGAGFGGCTVTLLKKNVVDTVIELIKKEYAGTPSFYIAKPSKGAQVLKL</sequence>
<evidence type="ECO:0000259" key="9">
    <source>
        <dbReference type="Pfam" id="PF00288"/>
    </source>
</evidence>
<organism evidence="12 13">
    <name type="scientific">Trichomalopsis sarcophagae</name>
    <dbReference type="NCBI Taxonomy" id="543379"/>
    <lineage>
        <taxon>Eukaryota</taxon>
        <taxon>Metazoa</taxon>
        <taxon>Ecdysozoa</taxon>
        <taxon>Arthropoda</taxon>
        <taxon>Hexapoda</taxon>
        <taxon>Insecta</taxon>
        <taxon>Pterygota</taxon>
        <taxon>Neoptera</taxon>
        <taxon>Endopterygota</taxon>
        <taxon>Hymenoptera</taxon>
        <taxon>Apocrita</taxon>
        <taxon>Proctotrupomorpha</taxon>
        <taxon>Chalcidoidea</taxon>
        <taxon>Pteromalidae</taxon>
        <taxon>Pteromalinae</taxon>
        <taxon>Trichomalopsis</taxon>
    </lineage>
</organism>
<dbReference type="PROSITE" id="PS00627">
    <property type="entry name" value="GHMP_KINASES_ATP"/>
    <property type="match status" value="1"/>
</dbReference>
<dbReference type="InterPro" id="IPR020568">
    <property type="entry name" value="Ribosomal_Su5_D2-typ_SF"/>
</dbReference>